<dbReference type="OrthoDB" id="9810387at2"/>
<dbReference type="STRING" id="715226.ABI_41720"/>
<proteinExistence type="predicted"/>
<dbReference type="InterPro" id="IPR038293">
    <property type="entry name" value="ATPase_inh_sub_z_sf"/>
</dbReference>
<reference evidence="2" key="1">
    <citation type="submission" date="2011-03" db="EMBL/GenBank/DDBJ databases">
        <title>Draft genome sequence of Brevundimonas diminuta.</title>
        <authorList>
            <person name="Brown P.J.B."/>
            <person name="Buechlein A."/>
            <person name="Hemmerich C."/>
            <person name="Brun Y.V."/>
        </authorList>
    </citation>
    <scope>NUCLEOTIDE SEQUENCE [LARGE SCALE GENOMIC DNA]</scope>
    <source>
        <strain evidence="2">C19</strain>
    </source>
</reference>
<dbReference type="AlphaFoldDB" id="F4QSM9"/>
<evidence type="ECO:0008006" key="3">
    <source>
        <dbReference type="Google" id="ProtNLM"/>
    </source>
</evidence>
<dbReference type="EMBL" id="GL883080">
    <property type="protein sequence ID" value="EGF89749.1"/>
    <property type="molecule type" value="Genomic_DNA"/>
</dbReference>
<protein>
    <recommendedName>
        <fullName evidence="3">DUF1476 family protein</fullName>
    </recommendedName>
</protein>
<accession>F4QSM9</accession>
<sequence>MSHSEPIPEAASVGDAAERKAASGRNRAIALWAAARMDLNPQSTELYAQAVENFHADRPTEEDVIRKIYGDLIASNIQVRESEVRTRAAEFLAQAREAGKNGN</sequence>
<name>F4QSM9_9CAUL</name>
<dbReference type="Pfam" id="PF07345">
    <property type="entry name" value="ATPaseInh_sub_z"/>
    <property type="match status" value="1"/>
</dbReference>
<organism evidence="1 2">
    <name type="scientific">Asticcacaulis biprosthecium C19</name>
    <dbReference type="NCBI Taxonomy" id="715226"/>
    <lineage>
        <taxon>Bacteria</taxon>
        <taxon>Pseudomonadati</taxon>
        <taxon>Pseudomonadota</taxon>
        <taxon>Alphaproteobacteria</taxon>
        <taxon>Caulobacterales</taxon>
        <taxon>Caulobacteraceae</taxon>
        <taxon>Asticcacaulis</taxon>
    </lineage>
</organism>
<dbReference type="Proteomes" id="UP000006512">
    <property type="component" value="Unassembled WGS sequence"/>
</dbReference>
<evidence type="ECO:0000313" key="2">
    <source>
        <dbReference type="Proteomes" id="UP000006512"/>
    </source>
</evidence>
<gene>
    <name evidence="1" type="ORF">ABI_41720</name>
</gene>
<keyword evidence="2" id="KW-1185">Reference proteome</keyword>
<evidence type="ECO:0000313" key="1">
    <source>
        <dbReference type="EMBL" id="EGF89749.1"/>
    </source>
</evidence>
<dbReference type="Gene3D" id="1.10.790.20">
    <property type="entry name" value="Domain of unknown function DUF1476"/>
    <property type="match status" value="1"/>
</dbReference>
<dbReference type="InterPro" id="IPR009945">
    <property type="entry name" value="ATPase_inh_sub_z"/>
</dbReference>
<dbReference type="HOGENOM" id="CLU_2257923_0_0_5"/>
<dbReference type="RefSeq" id="WP_006274944.1">
    <property type="nucleotide sequence ID" value="NZ_GL883080.1"/>
</dbReference>
<dbReference type="eggNOG" id="COG5467">
    <property type="taxonomic scope" value="Bacteria"/>
</dbReference>